<organism evidence="1 2">
    <name type="scientific">Sphaerodactylus townsendi</name>
    <dbReference type="NCBI Taxonomy" id="933632"/>
    <lineage>
        <taxon>Eukaryota</taxon>
        <taxon>Metazoa</taxon>
        <taxon>Chordata</taxon>
        <taxon>Craniata</taxon>
        <taxon>Vertebrata</taxon>
        <taxon>Euteleostomi</taxon>
        <taxon>Lepidosauria</taxon>
        <taxon>Squamata</taxon>
        <taxon>Bifurcata</taxon>
        <taxon>Gekkota</taxon>
        <taxon>Sphaerodactylidae</taxon>
        <taxon>Sphaerodactylus</taxon>
    </lineage>
</organism>
<reference evidence="1" key="1">
    <citation type="submission" date="2021-08" db="EMBL/GenBank/DDBJ databases">
        <title>The first chromosome-level gecko genome reveals the dynamic sex chromosomes of Neotropical dwarf geckos (Sphaerodactylidae: Sphaerodactylus).</title>
        <authorList>
            <person name="Pinto B.J."/>
            <person name="Keating S.E."/>
            <person name="Gamble T."/>
        </authorList>
    </citation>
    <scope>NUCLEOTIDE SEQUENCE</scope>
    <source>
        <strain evidence="1">TG3544</strain>
    </source>
</reference>
<evidence type="ECO:0000313" key="1">
    <source>
        <dbReference type="EMBL" id="KAH7996299.1"/>
    </source>
</evidence>
<name>A0ACB8EUF6_9SAUR</name>
<protein>
    <submittedName>
        <fullName evidence="1">Uncharacterized protein</fullName>
    </submittedName>
</protein>
<keyword evidence="2" id="KW-1185">Reference proteome</keyword>
<evidence type="ECO:0000313" key="2">
    <source>
        <dbReference type="Proteomes" id="UP000827872"/>
    </source>
</evidence>
<proteinExistence type="predicted"/>
<accession>A0ACB8EUF6</accession>
<sequence length="328" mass="34308">MSRGGSSGPGVGAAAAAATFAVLGGGGVSGQHRLALGGAGAAGRIAHARLPRTSHRARRGHQAAPAADTAALLLLQRARRCRGHHRPALGAHSGRRGHRDRVLRRGRRRRRLLLFLRARLQQARPRRRGGGGGGGSGGGGGRRGFVDGGSHGEEAAAAAAQAPGSALLLRRVVAAPPPPPAAALPAWAGSHTRSPRGAPPPLSSAPPSPIAPGLRDPLTDRLPRRTLRRRRHRASLAARRLLPPPRSKGRGRGQRRGGHPRGRCGSRKTPRREGALGNKNVWRRPQEPSLKPTPVLSARRNHLPAMQNNREGPFLASHGGAQETGPIS</sequence>
<dbReference type="EMBL" id="CM037628">
    <property type="protein sequence ID" value="KAH7996299.1"/>
    <property type="molecule type" value="Genomic_DNA"/>
</dbReference>
<gene>
    <name evidence="1" type="ORF">K3G42_003947</name>
</gene>
<comment type="caution">
    <text evidence="1">The sequence shown here is derived from an EMBL/GenBank/DDBJ whole genome shotgun (WGS) entry which is preliminary data.</text>
</comment>
<dbReference type="Proteomes" id="UP000827872">
    <property type="component" value="Linkage Group LG15"/>
</dbReference>